<sequence>MIYSMISLFPQSRLMFDEVRGETDIEAMVAIHAEGFRRGWGIDEIEKLLADRTVRCLLLRRETVFGTRRILGFIMMRSVAGEAEVLTIAVATARRGHGYGRKLLEEALRRIYAEGVSEMFLEVSESNPPALALYRRLGFREVGRRKGYYADGGQGGTALVMRLQLR</sequence>
<dbReference type="PANTHER" id="PTHR43420">
    <property type="entry name" value="ACETYLTRANSFERASE"/>
    <property type="match status" value="1"/>
</dbReference>
<dbReference type="AlphaFoldDB" id="A0A1M5DDW8"/>
<proteinExistence type="inferred from homology"/>
<organism evidence="6 7">
    <name type="scientific">Kaistia soli DSM 19436</name>
    <dbReference type="NCBI Taxonomy" id="1122133"/>
    <lineage>
        <taxon>Bacteria</taxon>
        <taxon>Pseudomonadati</taxon>
        <taxon>Pseudomonadota</taxon>
        <taxon>Alphaproteobacteria</taxon>
        <taxon>Hyphomicrobiales</taxon>
        <taxon>Kaistiaceae</taxon>
        <taxon>Kaistia</taxon>
    </lineage>
</organism>
<dbReference type="GO" id="GO:0008080">
    <property type="term" value="F:N-acetyltransferase activity"/>
    <property type="evidence" value="ECO:0007669"/>
    <property type="project" value="InterPro"/>
</dbReference>
<evidence type="ECO:0000313" key="6">
    <source>
        <dbReference type="EMBL" id="SHF64872.1"/>
    </source>
</evidence>
<dbReference type="Gene3D" id="3.40.630.30">
    <property type="match status" value="1"/>
</dbReference>
<evidence type="ECO:0000259" key="5">
    <source>
        <dbReference type="PROSITE" id="PS51186"/>
    </source>
</evidence>
<dbReference type="InterPro" id="IPR016181">
    <property type="entry name" value="Acyl_CoA_acyltransferase"/>
</dbReference>
<gene>
    <name evidence="6" type="ORF">SAMN02745157_2644</name>
</gene>
<feature type="domain" description="N-acetyltransferase" evidence="5">
    <location>
        <begin position="14"/>
        <end position="166"/>
    </location>
</feature>
<keyword evidence="7" id="KW-1185">Reference proteome</keyword>
<dbReference type="InterPro" id="IPR050680">
    <property type="entry name" value="YpeA/RimI_acetyltransf"/>
</dbReference>
<dbReference type="STRING" id="1122133.SAMN02745157_2644"/>
<evidence type="ECO:0000256" key="4">
    <source>
        <dbReference type="ARBA" id="ARBA00023315"/>
    </source>
</evidence>
<accession>A0A1M5DDW8</accession>
<evidence type="ECO:0000256" key="3">
    <source>
        <dbReference type="ARBA" id="ARBA00022679"/>
    </source>
</evidence>
<dbReference type="InterPro" id="IPR000182">
    <property type="entry name" value="GNAT_dom"/>
</dbReference>
<evidence type="ECO:0000256" key="1">
    <source>
        <dbReference type="ARBA" id="ARBA00005395"/>
    </source>
</evidence>
<dbReference type="NCBIfam" id="TIGR01575">
    <property type="entry name" value="rimI"/>
    <property type="match status" value="1"/>
</dbReference>
<keyword evidence="2" id="KW-0963">Cytoplasm</keyword>
<dbReference type="PANTHER" id="PTHR43420:SF12">
    <property type="entry name" value="N-ACETYLTRANSFERASE DOMAIN-CONTAINING PROTEIN"/>
    <property type="match status" value="1"/>
</dbReference>
<dbReference type="Proteomes" id="UP000184485">
    <property type="component" value="Unassembled WGS sequence"/>
</dbReference>
<dbReference type="PROSITE" id="PS51186">
    <property type="entry name" value="GNAT"/>
    <property type="match status" value="1"/>
</dbReference>
<protein>
    <submittedName>
        <fullName evidence="6">Ribosomal-protein-alanine N-acetyltransferase</fullName>
    </submittedName>
</protein>
<keyword evidence="3 6" id="KW-0808">Transferase</keyword>
<dbReference type="SUPFAM" id="SSF55729">
    <property type="entry name" value="Acyl-CoA N-acyltransferases (Nat)"/>
    <property type="match status" value="1"/>
</dbReference>
<dbReference type="CDD" id="cd04301">
    <property type="entry name" value="NAT_SF"/>
    <property type="match status" value="1"/>
</dbReference>
<comment type="similarity">
    <text evidence="1">Belongs to the acetyltransferase family. RimI subfamily.</text>
</comment>
<reference evidence="6 7" key="1">
    <citation type="submission" date="2016-11" db="EMBL/GenBank/DDBJ databases">
        <authorList>
            <person name="Jaros S."/>
            <person name="Januszkiewicz K."/>
            <person name="Wedrychowicz H."/>
        </authorList>
    </citation>
    <scope>NUCLEOTIDE SEQUENCE [LARGE SCALE GENOMIC DNA]</scope>
    <source>
        <strain evidence="6 7">DSM 19436</strain>
    </source>
</reference>
<dbReference type="EMBL" id="FQUP01000002">
    <property type="protein sequence ID" value="SHF64872.1"/>
    <property type="molecule type" value="Genomic_DNA"/>
</dbReference>
<dbReference type="OrthoDB" id="9804026at2"/>
<evidence type="ECO:0000313" key="7">
    <source>
        <dbReference type="Proteomes" id="UP000184485"/>
    </source>
</evidence>
<dbReference type="Pfam" id="PF00583">
    <property type="entry name" value="Acetyltransf_1"/>
    <property type="match status" value="1"/>
</dbReference>
<dbReference type="InterPro" id="IPR006464">
    <property type="entry name" value="AcTrfase_RimI/Ard1"/>
</dbReference>
<evidence type="ECO:0000256" key="2">
    <source>
        <dbReference type="ARBA" id="ARBA00022490"/>
    </source>
</evidence>
<keyword evidence="4" id="KW-0012">Acyltransferase</keyword>
<name>A0A1M5DDW8_9HYPH</name>
<dbReference type="RefSeq" id="WP_084527260.1">
    <property type="nucleotide sequence ID" value="NZ_FQUP01000002.1"/>
</dbReference>